<feature type="region of interest" description="Disordered" evidence="1">
    <location>
        <begin position="236"/>
        <end position="287"/>
    </location>
</feature>
<evidence type="ECO:0000313" key="4">
    <source>
        <dbReference type="Proteomes" id="UP001241758"/>
    </source>
</evidence>
<keyword evidence="2" id="KW-0812">Transmembrane</keyword>
<organism evidence="3 4">
    <name type="scientific">Actinoplanes sandaracinus</name>
    <dbReference type="NCBI Taxonomy" id="3045177"/>
    <lineage>
        <taxon>Bacteria</taxon>
        <taxon>Bacillati</taxon>
        <taxon>Actinomycetota</taxon>
        <taxon>Actinomycetes</taxon>
        <taxon>Micromonosporales</taxon>
        <taxon>Micromonosporaceae</taxon>
        <taxon>Actinoplanes</taxon>
    </lineage>
</organism>
<name>A0ABT6WEK0_9ACTN</name>
<comment type="caution">
    <text evidence="3">The sequence shown here is derived from an EMBL/GenBank/DDBJ whole genome shotgun (WGS) entry which is preliminary data.</text>
</comment>
<dbReference type="RefSeq" id="WP_282757674.1">
    <property type="nucleotide sequence ID" value="NZ_JASCTH010000003.1"/>
</dbReference>
<protein>
    <submittedName>
        <fullName evidence="3">Uncharacterized protein</fullName>
    </submittedName>
</protein>
<dbReference type="EMBL" id="JASCTH010000003">
    <property type="protein sequence ID" value="MDI6098160.1"/>
    <property type="molecule type" value="Genomic_DNA"/>
</dbReference>
<accession>A0ABT6WEK0</accession>
<evidence type="ECO:0000313" key="3">
    <source>
        <dbReference type="EMBL" id="MDI6098160.1"/>
    </source>
</evidence>
<feature type="compositionally biased region" description="Basic and acidic residues" evidence="1">
    <location>
        <begin position="64"/>
        <end position="77"/>
    </location>
</feature>
<reference evidence="3 4" key="1">
    <citation type="submission" date="2023-05" db="EMBL/GenBank/DDBJ databases">
        <title>Actinoplanes sp. NEAU-A12 genome sequencing.</title>
        <authorList>
            <person name="Wang Z.-S."/>
        </authorList>
    </citation>
    <scope>NUCLEOTIDE SEQUENCE [LARGE SCALE GENOMIC DNA]</scope>
    <source>
        <strain evidence="3 4">NEAU-A12</strain>
    </source>
</reference>
<evidence type="ECO:0000256" key="1">
    <source>
        <dbReference type="SAM" id="MobiDB-lite"/>
    </source>
</evidence>
<sequence length="450" mass="48744">MHSEQWPPYSPGRSTPGYSRPEYVEPEYVQPEYVQPGYSRPNFAGPDRNDPDDTLLYPQPGYQRQDHRQPAHPRCPEPEYSDLGYPRNDYDQGYHRPVYSEAAIAVTPRYFPLAFLLQLVKPVLIVDGQPVRMNWRNPAVVPVSPGQHHVHVYTPYLIPRRMGKADLVVTAQPGQTVELEYRSPLVVFARGALGSPPQGYPGMAAFIILMIISLVLVICGAASAFRQIGETAARQAAGQTTGEPAAGRTAIPKLPPLSTDGPGLPTSDPEQASPTEAAGRPALRPGVPARRVTGATFAAGDRTGTKAFAGWPFAFRTPQGWDCRRQDDKRVPDAKLYGCSDAQSAGGEGVVVVMLRPCAAPCGTALMNQMHSFWFSPTDEIRRAGATTNFAENAKGATTGGYELYMSHFFAAGGRTGTPDWQVAVAAVAKSKAGRPDAQKVLNDILSQTS</sequence>
<dbReference type="Proteomes" id="UP001241758">
    <property type="component" value="Unassembled WGS sequence"/>
</dbReference>
<keyword evidence="4" id="KW-1185">Reference proteome</keyword>
<feature type="compositionally biased region" description="Low complexity" evidence="1">
    <location>
        <begin position="26"/>
        <end position="36"/>
    </location>
</feature>
<feature type="transmembrane region" description="Helical" evidence="2">
    <location>
        <begin position="203"/>
        <end position="225"/>
    </location>
</feature>
<keyword evidence="2" id="KW-0472">Membrane</keyword>
<evidence type="ECO:0000256" key="2">
    <source>
        <dbReference type="SAM" id="Phobius"/>
    </source>
</evidence>
<proteinExistence type="predicted"/>
<keyword evidence="2" id="KW-1133">Transmembrane helix</keyword>
<feature type="region of interest" description="Disordered" evidence="1">
    <location>
        <begin position="1"/>
        <end position="87"/>
    </location>
</feature>
<gene>
    <name evidence="3" type="ORF">QLQ12_06030</name>
</gene>